<dbReference type="InterPro" id="IPR008930">
    <property type="entry name" value="Terpenoid_cyclase/PrenylTrfase"/>
</dbReference>
<name>X1RTF0_9ZZZZ</name>
<dbReference type="AlphaFoldDB" id="X1RTF0"/>
<dbReference type="Gene3D" id="1.50.10.20">
    <property type="match status" value="1"/>
</dbReference>
<protein>
    <submittedName>
        <fullName evidence="1">Uncharacterized protein</fullName>
    </submittedName>
</protein>
<reference evidence="1" key="1">
    <citation type="journal article" date="2014" name="Front. Microbiol.">
        <title>High frequency of phylogenetically diverse reductive dehalogenase-homologous genes in deep subseafloor sedimentary metagenomes.</title>
        <authorList>
            <person name="Kawai M."/>
            <person name="Futagami T."/>
            <person name="Toyoda A."/>
            <person name="Takaki Y."/>
            <person name="Nishi S."/>
            <person name="Hori S."/>
            <person name="Arai W."/>
            <person name="Tsubouchi T."/>
            <person name="Morono Y."/>
            <person name="Uchiyama I."/>
            <person name="Ito T."/>
            <person name="Fujiyama A."/>
            <person name="Inagaki F."/>
            <person name="Takami H."/>
        </authorList>
    </citation>
    <scope>NUCLEOTIDE SEQUENCE</scope>
    <source>
        <strain evidence="1">Expedition CK06-06</strain>
    </source>
</reference>
<accession>X1RTF0</accession>
<dbReference type="PANTHER" id="PTHR40094">
    <property type="entry name" value="ALPHA-2-MACROGLOBULIN HOMOLOG"/>
    <property type="match status" value="1"/>
</dbReference>
<proteinExistence type="predicted"/>
<comment type="caution">
    <text evidence="1">The sequence shown here is derived from an EMBL/GenBank/DDBJ whole genome shotgun (WGS) entry which is preliminary data.</text>
</comment>
<sequence>MITLDNGTDLSFIVENNDIRAYPAVRQIGNLKVMVSSGIRNILGYKLPAGNEYQVSFDEVKPAVRLLGKGVILPSSDGGFAYWPNSGEENSWSTSYAGHFLLEAESKGYGLPVNFKKPWVRYQRKEARRWKMSGDKYRMDDLVQAYRLYTLALVGEPELGAMNRLREMETISIQARWRLAAAYILAGQSASANMLITQGMPEIPEYSGFNYSYGSRERDWAMILETFALLDKRSEGIFLARKISDELRSRRWMSTQTTAYCLLAMSKFAGSDASSRELKFTYQFDDGKKTTANTKLSVVQVDHHTGTSSGGKIT</sequence>
<organism evidence="1">
    <name type="scientific">marine sediment metagenome</name>
    <dbReference type="NCBI Taxonomy" id="412755"/>
    <lineage>
        <taxon>unclassified sequences</taxon>
        <taxon>metagenomes</taxon>
        <taxon>ecological metagenomes</taxon>
    </lineage>
</organism>
<evidence type="ECO:0000313" key="1">
    <source>
        <dbReference type="EMBL" id="GAI83997.1"/>
    </source>
</evidence>
<dbReference type="GO" id="GO:0004866">
    <property type="term" value="F:endopeptidase inhibitor activity"/>
    <property type="evidence" value="ECO:0007669"/>
    <property type="project" value="TreeGrafter"/>
</dbReference>
<feature type="non-terminal residue" evidence="1">
    <location>
        <position position="314"/>
    </location>
</feature>
<dbReference type="EMBL" id="BARW01007041">
    <property type="protein sequence ID" value="GAI83997.1"/>
    <property type="molecule type" value="Genomic_DNA"/>
</dbReference>
<dbReference type="SUPFAM" id="SSF48239">
    <property type="entry name" value="Terpenoid cyclases/Protein prenyltransferases"/>
    <property type="match status" value="1"/>
</dbReference>
<dbReference type="InterPro" id="IPR051802">
    <property type="entry name" value="YfhM-like"/>
</dbReference>
<dbReference type="PANTHER" id="PTHR40094:SF1">
    <property type="entry name" value="UBIQUITIN DOMAIN-CONTAINING PROTEIN"/>
    <property type="match status" value="1"/>
</dbReference>
<gene>
    <name evidence="1" type="ORF">S12H4_14732</name>
</gene>